<evidence type="ECO:0000256" key="7">
    <source>
        <dbReference type="PROSITE-ProRule" id="PRU01360"/>
    </source>
</evidence>
<dbReference type="EMBL" id="RJUF01000175">
    <property type="protein sequence ID" value="MCP9764631.1"/>
    <property type="molecule type" value="Genomic_DNA"/>
</dbReference>
<evidence type="ECO:0000256" key="6">
    <source>
        <dbReference type="ARBA" id="ARBA00023237"/>
    </source>
</evidence>
<keyword evidence="11" id="KW-1185">Reference proteome</keyword>
<keyword evidence="5 7" id="KW-0472">Membrane</keyword>
<dbReference type="PANTHER" id="PTHR30069">
    <property type="entry name" value="TONB-DEPENDENT OUTER MEMBRANE RECEPTOR"/>
    <property type="match status" value="1"/>
</dbReference>
<evidence type="ECO:0000256" key="5">
    <source>
        <dbReference type="ARBA" id="ARBA00023136"/>
    </source>
</evidence>
<dbReference type="InterPro" id="IPR037066">
    <property type="entry name" value="Plug_dom_sf"/>
</dbReference>
<keyword evidence="3 7" id="KW-1134">Transmembrane beta strand</keyword>
<keyword evidence="8" id="KW-0732">Signal</keyword>
<dbReference type="GO" id="GO:0009279">
    <property type="term" value="C:cell outer membrane"/>
    <property type="evidence" value="ECO:0007669"/>
    <property type="project" value="UniProtKB-SubCell"/>
</dbReference>
<dbReference type="Gene3D" id="2.170.130.10">
    <property type="entry name" value="TonB-dependent receptor, plug domain"/>
    <property type="match status" value="1"/>
</dbReference>
<evidence type="ECO:0000259" key="9">
    <source>
        <dbReference type="Pfam" id="PF07715"/>
    </source>
</evidence>
<evidence type="ECO:0000256" key="2">
    <source>
        <dbReference type="ARBA" id="ARBA00022448"/>
    </source>
</evidence>
<dbReference type="PANTHER" id="PTHR30069:SF28">
    <property type="entry name" value="TONB-DEPENDENT RECEPTOR YNCD-RELATED"/>
    <property type="match status" value="1"/>
</dbReference>
<dbReference type="InterPro" id="IPR036942">
    <property type="entry name" value="Beta-barrel_TonB_sf"/>
</dbReference>
<dbReference type="Proteomes" id="UP001204144">
    <property type="component" value="Unassembled WGS sequence"/>
</dbReference>
<evidence type="ECO:0000256" key="1">
    <source>
        <dbReference type="ARBA" id="ARBA00004571"/>
    </source>
</evidence>
<evidence type="ECO:0000313" key="10">
    <source>
        <dbReference type="EMBL" id="MCP9764631.1"/>
    </source>
</evidence>
<comment type="similarity">
    <text evidence="7">Belongs to the TonB-dependent receptor family.</text>
</comment>
<dbReference type="Pfam" id="PF07715">
    <property type="entry name" value="Plug"/>
    <property type="match status" value="1"/>
</dbReference>
<dbReference type="InterPro" id="IPR039426">
    <property type="entry name" value="TonB-dep_rcpt-like"/>
</dbReference>
<dbReference type="PROSITE" id="PS52016">
    <property type="entry name" value="TONB_DEPENDENT_REC_3"/>
    <property type="match status" value="1"/>
</dbReference>
<gene>
    <name evidence="10" type="ORF">EGI31_16965</name>
</gene>
<dbReference type="RefSeq" id="WP_255038323.1">
    <property type="nucleotide sequence ID" value="NZ_RJUF01000175.1"/>
</dbReference>
<reference evidence="10 11" key="1">
    <citation type="submission" date="2018-11" db="EMBL/GenBank/DDBJ databases">
        <title>Novel bacteria species description.</title>
        <authorList>
            <person name="Han J.-H."/>
        </authorList>
    </citation>
    <scope>NUCLEOTIDE SEQUENCE [LARGE SCALE GENOMIC DNA]</scope>
    <source>
        <strain evidence="10 11">KCTC23259</strain>
    </source>
</reference>
<protein>
    <recommendedName>
        <fullName evidence="9">TonB-dependent receptor plug domain-containing protein</fullName>
    </recommendedName>
</protein>
<dbReference type="GO" id="GO:0044718">
    <property type="term" value="P:siderophore transmembrane transport"/>
    <property type="evidence" value="ECO:0007669"/>
    <property type="project" value="TreeGrafter"/>
</dbReference>
<organism evidence="10 11">
    <name type="scientific">Lacihabitans soyangensis</name>
    <dbReference type="NCBI Taxonomy" id="869394"/>
    <lineage>
        <taxon>Bacteria</taxon>
        <taxon>Pseudomonadati</taxon>
        <taxon>Bacteroidota</taxon>
        <taxon>Cytophagia</taxon>
        <taxon>Cytophagales</taxon>
        <taxon>Leadbetterellaceae</taxon>
        <taxon>Lacihabitans</taxon>
    </lineage>
</organism>
<evidence type="ECO:0000256" key="8">
    <source>
        <dbReference type="SAM" id="SignalP"/>
    </source>
</evidence>
<evidence type="ECO:0000313" key="11">
    <source>
        <dbReference type="Proteomes" id="UP001204144"/>
    </source>
</evidence>
<proteinExistence type="inferred from homology"/>
<accession>A0AAE3KVV2</accession>
<keyword evidence="4 7" id="KW-0812">Transmembrane</keyword>
<dbReference type="AlphaFoldDB" id="A0AAE3KVV2"/>
<feature type="signal peptide" evidence="8">
    <location>
        <begin position="1"/>
        <end position="25"/>
    </location>
</feature>
<name>A0AAE3KVV2_9BACT</name>
<evidence type="ECO:0000256" key="3">
    <source>
        <dbReference type="ARBA" id="ARBA00022452"/>
    </source>
</evidence>
<keyword evidence="6 7" id="KW-0998">Cell outer membrane</keyword>
<dbReference type="InterPro" id="IPR012910">
    <property type="entry name" value="Plug_dom"/>
</dbReference>
<feature type="chain" id="PRO_5042081342" description="TonB-dependent receptor plug domain-containing protein" evidence="8">
    <location>
        <begin position="26"/>
        <end position="687"/>
    </location>
</feature>
<feature type="domain" description="TonB-dependent receptor plug" evidence="9">
    <location>
        <begin position="46"/>
        <end position="153"/>
    </location>
</feature>
<dbReference type="Gene3D" id="2.40.170.20">
    <property type="entry name" value="TonB-dependent receptor, beta-barrel domain"/>
    <property type="match status" value="1"/>
</dbReference>
<sequence>MGKACSKIIGYAFLFLNFQIGFAQADSTILLGETIVKGFETNQSILKTGASVSKIVQRDIERFDNTTPLEVLNTQAGVRLEERSPGSYRLAIRGSSLRSPFGVRNVKVYWNNIPITDGNGQSYFNQLDINSIGSIEILKGPSGSIYGAGIGGVLNLQTKNAVAGNAVSTGMHIGSFNTLNSFLSYQHGTSKNNLFLNFSTNKTDGYRENSAMNRQTLNLSNTFFLKKHSLSVFGLLSDLDYLTPGGLTLAQMEANPKSARPKTAATPGALEQKAGIHQKIAVVGASDTWSLGQSFELTSSVFYTANALQNPFITNYEQRNEQTTGYRFVLSKSIDNLKFWVGSEGLRTNSSFEVYDNNFGQKSKQRYTDKINSGQNSVFFQGQWSLPFEFVLTSGFSLNSQKYNFERVPTLPSVAKIDISDEPVVPFSPRVSLLKGLGKSTSVFVNLSSGFSSPTAQELVASVQNAPNFELLKAEKGFNKEIGLRHRTNSFWNTELVFFQQNIKNGLVRNLTATGNEYFLNTGEILQNGIEFSNTMALQKTNDTEFIKEANVSLNVIYNDFSYQKFISGASDFGGKELPGVSKYNGFLKIDVKQQEGFFLNFDLNYLSKMPLNDLNSVYAEEAFLSQLRLGFTRSIRKIDFKIYAGVDNLLNEKYSAGFDFNAFGNRFYNPSPPRNFNGGLKLDFKF</sequence>
<comment type="caution">
    <text evidence="10">The sequence shown here is derived from an EMBL/GenBank/DDBJ whole genome shotgun (WGS) entry which is preliminary data.</text>
</comment>
<dbReference type="GO" id="GO:0015344">
    <property type="term" value="F:siderophore uptake transmembrane transporter activity"/>
    <property type="evidence" value="ECO:0007669"/>
    <property type="project" value="TreeGrafter"/>
</dbReference>
<comment type="subcellular location">
    <subcellularLocation>
        <location evidence="1 7">Cell outer membrane</location>
        <topology evidence="1 7">Multi-pass membrane protein</topology>
    </subcellularLocation>
</comment>
<keyword evidence="2 7" id="KW-0813">Transport</keyword>
<evidence type="ECO:0000256" key="4">
    <source>
        <dbReference type="ARBA" id="ARBA00022692"/>
    </source>
</evidence>
<dbReference type="SUPFAM" id="SSF56935">
    <property type="entry name" value="Porins"/>
    <property type="match status" value="1"/>
</dbReference>